<protein>
    <submittedName>
        <fullName evidence="2">Secreted protein</fullName>
    </submittedName>
</protein>
<evidence type="ECO:0000256" key="1">
    <source>
        <dbReference type="SAM" id="SignalP"/>
    </source>
</evidence>
<proteinExistence type="predicted"/>
<dbReference type="Proteomes" id="UP000001072">
    <property type="component" value="Unassembled WGS sequence"/>
</dbReference>
<feature type="signal peptide" evidence="1">
    <location>
        <begin position="1"/>
        <end position="25"/>
    </location>
</feature>
<gene>
    <name evidence="2" type="ORF">MELLADRAFT_107990</name>
</gene>
<dbReference type="GeneID" id="18923339"/>
<keyword evidence="3" id="KW-1185">Reference proteome</keyword>
<accession>F4RRL6</accession>
<dbReference type="EMBL" id="GL883115">
    <property type="protein sequence ID" value="EGG05000.1"/>
    <property type="molecule type" value="Genomic_DNA"/>
</dbReference>
<evidence type="ECO:0000313" key="2">
    <source>
        <dbReference type="EMBL" id="EGG05000.1"/>
    </source>
</evidence>
<dbReference type="RefSeq" id="XP_007411753.1">
    <property type="nucleotide sequence ID" value="XM_007411691.1"/>
</dbReference>
<dbReference type="HOGENOM" id="CLU_1960056_0_0_1"/>
<dbReference type="AlphaFoldDB" id="F4RRL6"/>
<evidence type="ECO:0000313" key="3">
    <source>
        <dbReference type="Proteomes" id="UP000001072"/>
    </source>
</evidence>
<name>F4RRL6_MELLP</name>
<dbReference type="InParanoid" id="F4RRL6"/>
<keyword evidence="1" id="KW-0732">Signal</keyword>
<sequence>MSSISKSWIINLTILFAFLTTLVWAEICQVCMYDGTIYRDWRGEIAAPKFCDQKATEMSIINQNTNKAMCTYMNWNTNVKDQYGQKTFCRIKCERPTHCIGTKSRIKDKDGNMVDHLAFLGRMDMQCNEWPAK</sequence>
<organism evidence="3">
    <name type="scientific">Melampsora larici-populina (strain 98AG31 / pathotype 3-4-7)</name>
    <name type="common">Poplar leaf rust fungus</name>
    <dbReference type="NCBI Taxonomy" id="747676"/>
    <lineage>
        <taxon>Eukaryota</taxon>
        <taxon>Fungi</taxon>
        <taxon>Dikarya</taxon>
        <taxon>Basidiomycota</taxon>
        <taxon>Pucciniomycotina</taxon>
        <taxon>Pucciniomycetes</taxon>
        <taxon>Pucciniales</taxon>
        <taxon>Melampsoraceae</taxon>
        <taxon>Melampsora</taxon>
    </lineage>
</organism>
<dbReference type="KEGG" id="mlr:MELLADRAFT_107990"/>
<feature type="chain" id="PRO_5003315387" evidence="1">
    <location>
        <begin position="26"/>
        <end position="133"/>
    </location>
</feature>
<reference evidence="3" key="1">
    <citation type="journal article" date="2011" name="Proc. Natl. Acad. Sci. U.S.A.">
        <title>Obligate biotrophy features unraveled by the genomic analysis of rust fungi.</title>
        <authorList>
            <person name="Duplessis S."/>
            <person name="Cuomo C.A."/>
            <person name="Lin Y.-C."/>
            <person name="Aerts A."/>
            <person name="Tisserant E."/>
            <person name="Veneault-Fourrey C."/>
            <person name="Joly D.L."/>
            <person name="Hacquard S."/>
            <person name="Amselem J."/>
            <person name="Cantarel B.L."/>
            <person name="Chiu R."/>
            <person name="Coutinho P.M."/>
            <person name="Feau N."/>
            <person name="Field M."/>
            <person name="Frey P."/>
            <person name="Gelhaye E."/>
            <person name="Goldberg J."/>
            <person name="Grabherr M.G."/>
            <person name="Kodira C.D."/>
            <person name="Kohler A."/>
            <person name="Kuees U."/>
            <person name="Lindquist E.A."/>
            <person name="Lucas S.M."/>
            <person name="Mago R."/>
            <person name="Mauceli E."/>
            <person name="Morin E."/>
            <person name="Murat C."/>
            <person name="Pangilinan J.L."/>
            <person name="Park R."/>
            <person name="Pearson M."/>
            <person name="Quesneville H."/>
            <person name="Rouhier N."/>
            <person name="Sakthikumar S."/>
            <person name="Salamov A.A."/>
            <person name="Schmutz J."/>
            <person name="Selles B."/>
            <person name="Shapiro H."/>
            <person name="Tanguay P."/>
            <person name="Tuskan G.A."/>
            <person name="Henrissat B."/>
            <person name="Van de Peer Y."/>
            <person name="Rouze P."/>
            <person name="Ellis J.G."/>
            <person name="Dodds P.N."/>
            <person name="Schein J.E."/>
            <person name="Zhong S."/>
            <person name="Hamelin R.C."/>
            <person name="Grigoriev I.V."/>
            <person name="Szabo L.J."/>
            <person name="Martin F."/>
        </authorList>
    </citation>
    <scope>NUCLEOTIDE SEQUENCE [LARGE SCALE GENOMIC DNA]</scope>
    <source>
        <strain evidence="3">98AG31 / pathotype 3-4-7</strain>
    </source>
</reference>
<dbReference type="VEuPathDB" id="FungiDB:MELLADRAFT_107990"/>